<dbReference type="InterPro" id="IPR050478">
    <property type="entry name" value="Ethylene_sulfur-biosynth"/>
</dbReference>
<dbReference type="InterPro" id="IPR015424">
    <property type="entry name" value="PyrdxlP-dep_Trfase"/>
</dbReference>
<dbReference type="Pfam" id="PF04864">
    <property type="entry name" value="Alliinase_C"/>
    <property type="match status" value="1"/>
</dbReference>
<dbReference type="InterPro" id="IPR015421">
    <property type="entry name" value="PyrdxlP-dep_Trfase_major"/>
</dbReference>
<dbReference type="InterPro" id="IPR015422">
    <property type="entry name" value="PyrdxlP-dep_Trfase_small"/>
</dbReference>
<keyword evidence="7" id="KW-0808">Transferase</keyword>
<evidence type="ECO:0000259" key="6">
    <source>
        <dbReference type="Pfam" id="PF04864"/>
    </source>
</evidence>
<accession>A0A445LXZ8</accession>
<evidence type="ECO:0000256" key="1">
    <source>
        <dbReference type="ARBA" id="ARBA00001933"/>
    </source>
</evidence>
<comment type="subunit">
    <text evidence="3">Homodimer.</text>
</comment>
<dbReference type="AlphaFoldDB" id="A0A445LXZ8"/>
<organism evidence="7 8">
    <name type="scientific">Glycine soja</name>
    <name type="common">Wild soybean</name>
    <dbReference type="NCBI Taxonomy" id="3848"/>
    <lineage>
        <taxon>Eukaryota</taxon>
        <taxon>Viridiplantae</taxon>
        <taxon>Streptophyta</taxon>
        <taxon>Embryophyta</taxon>
        <taxon>Tracheophyta</taxon>
        <taxon>Spermatophyta</taxon>
        <taxon>Magnoliopsida</taxon>
        <taxon>eudicotyledons</taxon>
        <taxon>Gunneridae</taxon>
        <taxon>Pentapetalae</taxon>
        <taxon>rosids</taxon>
        <taxon>fabids</taxon>
        <taxon>Fabales</taxon>
        <taxon>Fabaceae</taxon>
        <taxon>Papilionoideae</taxon>
        <taxon>50 kb inversion clade</taxon>
        <taxon>NPAAA clade</taxon>
        <taxon>indigoferoid/millettioid clade</taxon>
        <taxon>Phaseoleae</taxon>
        <taxon>Glycine</taxon>
        <taxon>Glycine subgen. Soja</taxon>
    </lineage>
</organism>
<dbReference type="InterPro" id="IPR006948">
    <property type="entry name" value="Alliinase_C"/>
</dbReference>
<dbReference type="Gene3D" id="3.40.640.10">
    <property type="entry name" value="Type I PLP-dependent aspartate aminotransferase-like (Major domain)"/>
    <property type="match status" value="1"/>
</dbReference>
<dbReference type="GO" id="GO:0008483">
    <property type="term" value="F:transaminase activity"/>
    <property type="evidence" value="ECO:0007669"/>
    <property type="project" value="UniProtKB-KW"/>
</dbReference>
<dbReference type="Gene3D" id="3.90.1150.10">
    <property type="entry name" value="Aspartate Aminotransferase, domain 1"/>
    <property type="match status" value="1"/>
</dbReference>
<evidence type="ECO:0000256" key="4">
    <source>
        <dbReference type="ARBA" id="ARBA00022576"/>
    </source>
</evidence>
<evidence type="ECO:0000256" key="5">
    <source>
        <dbReference type="ARBA" id="ARBA00022898"/>
    </source>
</evidence>
<evidence type="ECO:0000313" key="7">
    <source>
        <dbReference type="EMBL" id="RZC28178.1"/>
    </source>
</evidence>
<comment type="similarity">
    <text evidence="2">Belongs to the alliinase family.</text>
</comment>
<dbReference type="Gene3D" id="2.10.25.30">
    <property type="entry name" value="EGF-like, alliinase"/>
    <property type="match status" value="1"/>
</dbReference>
<dbReference type="GO" id="GO:0006520">
    <property type="term" value="P:amino acid metabolic process"/>
    <property type="evidence" value="ECO:0007669"/>
    <property type="project" value="TreeGrafter"/>
</dbReference>
<comment type="caution">
    <text evidence="7">The sequence shown here is derived from an EMBL/GenBank/DDBJ whole genome shotgun (WGS) entry which is preliminary data.</text>
</comment>
<evidence type="ECO:0000256" key="2">
    <source>
        <dbReference type="ARBA" id="ARBA00006312"/>
    </source>
</evidence>
<keyword evidence="7" id="KW-0670">Pyruvate</keyword>
<dbReference type="PANTHER" id="PTHR43795:SF15">
    <property type="entry name" value="TRYPTOPHAN AMINOTRANSFERASE-RELATED PROTEIN 1"/>
    <property type="match status" value="1"/>
</dbReference>
<dbReference type="SMR" id="A0A445LXZ8"/>
<dbReference type="SUPFAM" id="SSF53383">
    <property type="entry name" value="PLP-dependent transferases"/>
    <property type="match status" value="1"/>
</dbReference>
<sequence>MVVATNSFPSSSVTIPPTNISPNAILPLERGDPIVFGEYWKKMSETCTVVIKGWELMSYLSDMNNVCWYMLPETKEAIKRLHHVVGNAVTEDRYIVVGNGATQLLQGAVFALTPSEASKPINVVVAAPYYSEYQDEVDILRSGLYQWAGDAALYEKNEPYIEVVTSPNNPDGTMRGPVVKSEAEGKLIHDLAYYWPHYTPITHQADHDIMIFTFSKCTGHAGSRIGWAIVKDIEVAKKMTRYVQMSSIGVSKESQTRVAKIMGVICDGYQNFESMESELFFEYSKRILKKRWEKLWEVIDESKVFSVAKYPKAFCNFTNESSESFPGFIWLKCEEGIEDCGSYLLEKLKIRARGGERFGVSPKYARISMIGTDDEFHEFLNRVSNAKKECD</sequence>
<dbReference type="Gramene" id="XM_028363266.1">
    <property type="protein sequence ID" value="XP_028219067.1"/>
    <property type="gene ID" value="LOC114400662"/>
</dbReference>
<keyword evidence="8" id="KW-1185">Reference proteome</keyword>
<feature type="domain" description="Alliinase C-terminal" evidence="6">
    <location>
        <begin position="28"/>
        <end position="385"/>
    </location>
</feature>
<dbReference type="GO" id="GO:0016846">
    <property type="term" value="F:carbon-sulfur lyase activity"/>
    <property type="evidence" value="ECO:0007669"/>
    <property type="project" value="InterPro"/>
</dbReference>
<protein>
    <submittedName>
        <fullName evidence="7">L-tryptophan--pyruvate aminotransferase 1</fullName>
    </submittedName>
</protein>
<evidence type="ECO:0000313" key="8">
    <source>
        <dbReference type="Proteomes" id="UP000289340"/>
    </source>
</evidence>
<name>A0A445LXZ8_GLYSO</name>
<proteinExistence type="inferred from homology"/>
<gene>
    <name evidence="7" type="ORF">D0Y65_000271</name>
</gene>
<comment type="cofactor">
    <cofactor evidence="1">
        <name>pyridoxal 5'-phosphate</name>
        <dbReference type="ChEBI" id="CHEBI:597326"/>
    </cofactor>
</comment>
<dbReference type="PANTHER" id="PTHR43795">
    <property type="entry name" value="BIFUNCTIONAL ASPARTATE AMINOTRANSFERASE AND GLUTAMATE/ASPARTATE-PREPHENATE AMINOTRANSFERASE-RELATED"/>
    <property type="match status" value="1"/>
</dbReference>
<dbReference type="InterPro" id="IPR037029">
    <property type="entry name" value="Alliinase_N_sf"/>
</dbReference>
<evidence type="ECO:0000256" key="3">
    <source>
        <dbReference type="ARBA" id="ARBA00011738"/>
    </source>
</evidence>
<dbReference type="CDD" id="cd00609">
    <property type="entry name" value="AAT_like"/>
    <property type="match status" value="1"/>
</dbReference>
<keyword evidence="5" id="KW-0663">Pyridoxal phosphate</keyword>
<dbReference type="EMBL" id="QZWG01000001">
    <property type="protein sequence ID" value="RZC28178.1"/>
    <property type="molecule type" value="Genomic_DNA"/>
</dbReference>
<dbReference type="Proteomes" id="UP000289340">
    <property type="component" value="Chromosome 1"/>
</dbReference>
<keyword evidence="4 7" id="KW-0032">Aminotransferase</keyword>
<reference evidence="7 8" key="1">
    <citation type="submission" date="2018-09" db="EMBL/GenBank/DDBJ databases">
        <title>A high-quality reference genome of wild soybean provides a powerful tool to mine soybean genomes.</title>
        <authorList>
            <person name="Xie M."/>
            <person name="Chung C.Y.L."/>
            <person name="Li M.-W."/>
            <person name="Wong F.-L."/>
            <person name="Chan T.-F."/>
            <person name="Lam H.-M."/>
        </authorList>
    </citation>
    <scope>NUCLEOTIDE SEQUENCE [LARGE SCALE GENOMIC DNA]</scope>
    <source>
        <strain evidence="8">cv. W05</strain>
        <tissue evidence="7">Hypocotyl of etiolated seedlings</tissue>
    </source>
</reference>